<evidence type="ECO:0000313" key="1">
    <source>
        <dbReference type="EMBL" id="PPT77700.1"/>
    </source>
</evidence>
<reference evidence="1 2" key="1">
    <citation type="submission" date="2016-08" db="EMBL/GenBank/DDBJ databases">
        <title>Evolution of the type three secretion system and type three effector repertoires in Xanthomonas.</title>
        <authorList>
            <person name="Merda D."/>
            <person name="Briand M."/>
            <person name="Bosis E."/>
            <person name="Rousseau C."/>
            <person name="Portier P."/>
            <person name="Jacques M.-A."/>
            <person name="Fischer-Le Saux M."/>
        </authorList>
    </citation>
    <scope>NUCLEOTIDE SEQUENCE [LARGE SCALE GENOMIC DNA]</scope>
    <source>
        <strain evidence="1 2">CFBP 4691</strain>
    </source>
</reference>
<dbReference type="EMBL" id="MIGX01000181">
    <property type="protein sequence ID" value="PPT77700.1"/>
    <property type="molecule type" value="Genomic_DNA"/>
</dbReference>
<accession>A0A2S6Z7M5</accession>
<dbReference type="OrthoDB" id="6000504at2"/>
<gene>
    <name evidence="1" type="ORF">XthCFBP4691_19300</name>
</gene>
<protein>
    <submittedName>
        <fullName evidence="1">Uncharacterized protein</fullName>
    </submittedName>
</protein>
<dbReference type="AlphaFoldDB" id="A0A2S6Z7M5"/>
<name>A0A2S6Z7M5_9XANT</name>
<dbReference type="Proteomes" id="UP000239898">
    <property type="component" value="Unassembled WGS sequence"/>
</dbReference>
<organism evidence="1 2">
    <name type="scientific">Xanthomonas theicola</name>
    <dbReference type="NCBI Taxonomy" id="56464"/>
    <lineage>
        <taxon>Bacteria</taxon>
        <taxon>Pseudomonadati</taxon>
        <taxon>Pseudomonadota</taxon>
        <taxon>Gammaproteobacteria</taxon>
        <taxon>Lysobacterales</taxon>
        <taxon>Lysobacteraceae</taxon>
        <taxon>Xanthomonas</taxon>
    </lineage>
</organism>
<sequence>MAASSLKVDCGAVLGWHGTLPTGSEGAVSLAAEGAPGALVEKYRSWLDKFHADERAFYSRAGVNYAMLEHAGQQVKMSSGKADEYTLDEKTGEYSYTSTPSVWIPQGGTLQKYGVAGAEYCPGYTDEMIVDAMKKAGVKSSFVLEH</sequence>
<comment type="caution">
    <text evidence="1">The sequence shown here is derived from an EMBL/GenBank/DDBJ whole genome shotgun (WGS) entry which is preliminary data.</text>
</comment>
<keyword evidence="2" id="KW-1185">Reference proteome</keyword>
<evidence type="ECO:0000313" key="2">
    <source>
        <dbReference type="Proteomes" id="UP000239898"/>
    </source>
</evidence>
<proteinExistence type="predicted"/>